<dbReference type="EC" id="2.7.13.3" evidence="3"/>
<evidence type="ECO:0000256" key="2">
    <source>
        <dbReference type="ARBA" id="ARBA00004651"/>
    </source>
</evidence>
<keyword evidence="10" id="KW-0067">ATP-binding</keyword>
<evidence type="ECO:0000256" key="13">
    <source>
        <dbReference type="ARBA" id="ARBA00023136"/>
    </source>
</evidence>
<evidence type="ECO:0000256" key="1">
    <source>
        <dbReference type="ARBA" id="ARBA00000085"/>
    </source>
</evidence>
<dbReference type="InterPro" id="IPR050398">
    <property type="entry name" value="HssS/ArlS-like"/>
</dbReference>
<evidence type="ECO:0000256" key="5">
    <source>
        <dbReference type="ARBA" id="ARBA00022553"/>
    </source>
</evidence>
<dbReference type="InterPro" id="IPR003594">
    <property type="entry name" value="HATPase_dom"/>
</dbReference>
<evidence type="ECO:0000256" key="8">
    <source>
        <dbReference type="ARBA" id="ARBA00022741"/>
    </source>
</evidence>
<dbReference type="Gene3D" id="6.10.340.10">
    <property type="match status" value="1"/>
</dbReference>
<evidence type="ECO:0000256" key="3">
    <source>
        <dbReference type="ARBA" id="ARBA00012438"/>
    </source>
</evidence>
<comment type="subcellular location">
    <subcellularLocation>
        <location evidence="2">Cell membrane</location>
        <topology evidence="2">Multi-pass membrane protein</topology>
    </subcellularLocation>
</comment>
<keyword evidence="5" id="KW-0597">Phosphoprotein</keyword>
<evidence type="ECO:0000313" key="17">
    <source>
        <dbReference type="EMBL" id="KYH34233.1"/>
    </source>
</evidence>
<dbReference type="SMART" id="SM00388">
    <property type="entry name" value="HisKA"/>
    <property type="match status" value="1"/>
</dbReference>
<dbReference type="InterPro" id="IPR003661">
    <property type="entry name" value="HisK_dim/P_dom"/>
</dbReference>
<evidence type="ECO:0000256" key="7">
    <source>
        <dbReference type="ARBA" id="ARBA00022692"/>
    </source>
</evidence>
<dbReference type="PROSITE" id="PS50109">
    <property type="entry name" value="HIS_KIN"/>
    <property type="match status" value="1"/>
</dbReference>
<dbReference type="GO" id="GO:0000155">
    <property type="term" value="F:phosphorelay sensor kinase activity"/>
    <property type="evidence" value="ECO:0007669"/>
    <property type="project" value="InterPro"/>
</dbReference>
<evidence type="ECO:0000256" key="10">
    <source>
        <dbReference type="ARBA" id="ARBA00022840"/>
    </source>
</evidence>
<keyword evidence="11 14" id="KW-1133">Transmembrane helix</keyword>
<dbReference type="STRING" id="1121338.CLTEP_18080"/>
<dbReference type="Gene3D" id="1.10.287.130">
    <property type="match status" value="1"/>
</dbReference>
<dbReference type="EMBL" id="LTBA01000021">
    <property type="protein sequence ID" value="KYH34233.1"/>
    <property type="molecule type" value="Genomic_DNA"/>
</dbReference>
<evidence type="ECO:0000256" key="12">
    <source>
        <dbReference type="ARBA" id="ARBA00023012"/>
    </source>
</evidence>
<dbReference type="Pfam" id="PF02518">
    <property type="entry name" value="HATPase_c"/>
    <property type="match status" value="1"/>
</dbReference>
<sequence length="643" mass="72934">MSFRTKLLLSYLAIIIFSVCSLDIFITKSSQKAVFEQVTEKSEIVSDLIVNMINSRNHLLLKKIHSDLFFAKQQLNNLGNVRINYNNTIELENCHFPSLYAGNTNLALNNIFVDNIKNSIDAISSIFLLHDNKLLRIATSISIDNKRILGTCINNDSEIYKKIIHNKSYFGKSYIINDTYITGYEPITNSDGKVIGAIALGYKQINTQLKKTLKDIIIGKTGYVYILDSSGNVILHPNIEGENLKNFDFCKEILKNKNGLIDYKYNGIHKLAAYKYYKPWDFYIVSTANYDDLYSSSRAIFNIALLIGLIVFVICIILSIILTNSFVAPIDKLKDCMKIARNGDLTVQCDLRRKDELGMLADSFNSMIDKNKRLLDEVVKCDKIKTDFISNISHEFKTPINIISSVAQLLSLYTKDDCKDIDNSTLNKYISTIRHNCYRLLKLTNNLIGISQIESGFINLHLKNENIVEIVENLTLSTVEYVKSKNRNIIFDTDIEEKIIAIDSEKIERIILNLISNAVKFTKPGDNIKISIQDKGKDIIISVLDTGIGIPENMQDKIFNRFTQVDPLFNRNHEGSGIGLYIVKSLVKMHKGSISLKSKPGKGSEFIVKLPVILIPEEKNSKSPSEFTIQSYDEKIQIEFSDL</sequence>
<dbReference type="Gene3D" id="3.30.565.10">
    <property type="entry name" value="Histidine kinase-like ATPase, C-terminal domain"/>
    <property type="match status" value="1"/>
</dbReference>
<dbReference type="Gene3D" id="3.30.450.20">
    <property type="entry name" value="PAS domain"/>
    <property type="match status" value="1"/>
</dbReference>
<name>A0A151B376_9CLOT</name>
<dbReference type="PROSITE" id="PS50885">
    <property type="entry name" value="HAMP"/>
    <property type="match status" value="1"/>
</dbReference>
<feature type="domain" description="Histidine kinase" evidence="15">
    <location>
        <begin position="391"/>
        <end position="614"/>
    </location>
</feature>
<comment type="caution">
    <text evidence="17">The sequence shown here is derived from an EMBL/GenBank/DDBJ whole genome shotgun (WGS) entry which is preliminary data.</text>
</comment>
<dbReference type="Pfam" id="PF00672">
    <property type="entry name" value="HAMP"/>
    <property type="match status" value="1"/>
</dbReference>
<protein>
    <recommendedName>
        <fullName evidence="3">histidine kinase</fullName>
        <ecNumber evidence="3">2.7.13.3</ecNumber>
    </recommendedName>
</protein>
<dbReference type="RefSeq" id="WP_066825645.1">
    <property type="nucleotide sequence ID" value="NZ_LTBA01000021.1"/>
</dbReference>
<dbReference type="CDD" id="cd06225">
    <property type="entry name" value="HAMP"/>
    <property type="match status" value="1"/>
</dbReference>
<dbReference type="Pfam" id="PF17201">
    <property type="entry name" value="Cache_3-Cache_2"/>
    <property type="match status" value="1"/>
</dbReference>
<dbReference type="InterPro" id="IPR005467">
    <property type="entry name" value="His_kinase_dom"/>
</dbReference>
<dbReference type="InterPro" id="IPR033462">
    <property type="entry name" value="Cache_3-Cache_2"/>
</dbReference>
<evidence type="ECO:0000259" key="16">
    <source>
        <dbReference type="PROSITE" id="PS50885"/>
    </source>
</evidence>
<keyword evidence="8" id="KW-0547">Nucleotide-binding</keyword>
<organism evidence="17 18">
    <name type="scientific">Clostridium tepidiprofundi DSM 19306</name>
    <dbReference type="NCBI Taxonomy" id="1121338"/>
    <lineage>
        <taxon>Bacteria</taxon>
        <taxon>Bacillati</taxon>
        <taxon>Bacillota</taxon>
        <taxon>Clostridia</taxon>
        <taxon>Eubacteriales</taxon>
        <taxon>Clostridiaceae</taxon>
        <taxon>Clostridium</taxon>
    </lineage>
</organism>
<keyword evidence="4" id="KW-1003">Cell membrane</keyword>
<evidence type="ECO:0000256" key="11">
    <source>
        <dbReference type="ARBA" id="ARBA00022989"/>
    </source>
</evidence>
<gene>
    <name evidence="17" type="primary">tmoS_2</name>
    <name evidence="17" type="ORF">CLTEP_18080</name>
</gene>
<evidence type="ECO:0000256" key="9">
    <source>
        <dbReference type="ARBA" id="ARBA00022777"/>
    </source>
</evidence>
<keyword evidence="18" id="KW-1185">Reference proteome</keyword>
<dbReference type="InterPro" id="IPR036890">
    <property type="entry name" value="HATPase_C_sf"/>
</dbReference>
<feature type="domain" description="HAMP" evidence="16">
    <location>
        <begin position="324"/>
        <end position="376"/>
    </location>
</feature>
<dbReference type="Proteomes" id="UP000075531">
    <property type="component" value="Unassembled WGS sequence"/>
</dbReference>
<dbReference type="InterPro" id="IPR003660">
    <property type="entry name" value="HAMP_dom"/>
</dbReference>
<dbReference type="PATRIC" id="fig|1121338.3.peg.1850"/>
<dbReference type="FunFam" id="3.30.565.10:FF:000037">
    <property type="entry name" value="Hybrid sensor histidine kinase/response regulator"/>
    <property type="match status" value="1"/>
</dbReference>
<comment type="catalytic activity">
    <reaction evidence="1">
        <text>ATP + protein L-histidine = ADP + protein N-phospho-L-histidine.</text>
        <dbReference type="EC" id="2.7.13.3"/>
    </reaction>
</comment>
<evidence type="ECO:0000313" key="18">
    <source>
        <dbReference type="Proteomes" id="UP000075531"/>
    </source>
</evidence>
<dbReference type="SUPFAM" id="SSF55874">
    <property type="entry name" value="ATPase domain of HSP90 chaperone/DNA topoisomerase II/histidine kinase"/>
    <property type="match status" value="1"/>
</dbReference>
<dbReference type="SUPFAM" id="SSF158472">
    <property type="entry name" value="HAMP domain-like"/>
    <property type="match status" value="1"/>
</dbReference>
<accession>A0A151B376</accession>
<dbReference type="Pfam" id="PF00512">
    <property type="entry name" value="HisKA"/>
    <property type="match status" value="1"/>
</dbReference>
<keyword evidence="7 14" id="KW-0812">Transmembrane</keyword>
<keyword evidence="13 14" id="KW-0472">Membrane</keyword>
<dbReference type="GO" id="GO:0005886">
    <property type="term" value="C:plasma membrane"/>
    <property type="evidence" value="ECO:0007669"/>
    <property type="project" value="UniProtKB-SubCell"/>
</dbReference>
<dbReference type="InterPro" id="IPR029151">
    <property type="entry name" value="Sensor-like_sf"/>
</dbReference>
<dbReference type="PRINTS" id="PR00344">
    <property type="entry name" value="BCTRLSENSOR"/>
</dbReference>
<dbReference type="CDD" id="cd16922">
    <property type="entry name" value="HATPase_EvgS-ArcB-TorS-like"/>
    <property type="match status" value="1"/>
</dbReference>
<feature type="transmembrane region" description="Helical" evidence="14">
    <location>
        <begin position="299"/>
        <end position="322"/>
    </location>
</feature>
<keyword evidence="12" id="KW-0902">Two-component regulatory system</keyword>
<keyword evidence="6 17" id="KW-0808">Transferase</keyword>
<evidence type="ECO:0000259" key="15">
    <source>
        <dbReference type="PROSITE" id="PS50109"/>
    </source>
</evidence>
<dbReference type="GO" id="GO:0005524">
    <property type="term" value="F:ATP binding"/>
    <property type="evidence" value="ECO:0007669"/>
    <property type="project" value="UniProtKB-KW"/>
</dbReference>
<dbReference type="SMART" id="SM00387">
    <property type="entry name" value="HATPase_c"/>
    <property type="match status" value="1"/>
</dbReference>
<dbReference type="PANTHER" id="PTHR45528">
    <property type="entry name" value="SENSOR HISTIDINE KINASE CPXA"/>
    <property type="match status" value="1"/>
</dbReference>
<keyword evidence="9 17" id="KW-0418">Kinase</keyword>
<dbReference type="SUPFAM" id="SSF103190">
    <property type="entry name" value="Sensory domain-like"/>
    <property type="match status" value="1"/>
</dbReference>
<dbReference type="AlphaFoldDB" id="A0A151B376"/>
<dbReference type="InterPro" id="IPR036097">
    <property type="entry name" value="HisK_dim/P_sf"/>
</dbReference>
<dbReference type="SMART" id="SM00304">
    <property type="entry name" value="HAMP"/>
    <property type="match status" value="1"/>
</dbReference>
<reference evidence="17 18" key="1">
    <citation type="submission" date="2016-02" db="EMBL/GenBank/DDBJ databases">
        <title>Genome sequence of Clostridium tepidiprofundi DSM 19306.</title>
        <authorList>
            <person name="Poehlein A."/>
            <person name="Daniel R."/>
        </authorList>
    </citation>
    <scope>NUCLEOTIDE SEQUENCE [LARGE SCALE GENOMIC DNA]</scope>
    <source>
        <strain evidence="17 18">DSM 19306</strain>
    </source>
</reference>
<evidence type="ECO:0000256" key="14">
    <source>
        <dbReference type="SAM" id="Phobius"/>
    </source>
</evidence>
<evidence type="ECO:0000256" key="4">
    <source>
        <dbReference type="ARBA" id="ARBA00022475"/>
    </source>
</evidence>
<dbReference type="PANTHER" id="PTHR45528:SF1">
    <property type="entry name" value="SENSOR HISTIDINE KINASE CPXA"/>
    <property type="match status" value="1"/>
</dbReference>
<dbReference type="CDD" id="cd00082">
    <property type="entry name" value="HisKA"/>
    <property type="match status" value="1"/>
</dbReference>
<dbReference type="InterPro" id="IPR004358">
    <property type="entry name" value="Sig_transdc_His_kin-like_C"/>
</dbReference>
<proteinExistence type="predicted"/>
<evidence type="ECO:0000256" key="6">
    <source>
        <dbReference type="ARBA" id="ARBA00022679"/>
    </source>
</evidence>
<dbReference type="CDD" id="cd12912">
    <property type="entry name" value="PDC2_MCP_like"/>
    <property type="match status" value="1"/>
</dbReference>
<dbReference type="SUPFAM" id="SSF47384">
    <property type="entry name" value="Homodimeric domain of signal transducing histidine kinase"/>
    <property type="match status" value="1"/>
</dbReference>